<dbReference type="Pfam" id="PF00072">
    <property type="entry name" value="Response_reg"/>
    <property type="match status" value="1"/>
</dbReference>
<dbReference type="Gene3D" id="3.40.50.2300">
    <property type="match status" value="1"/>
</dbReference>
<accession>A0ABX7BJ36</accession>
<dbReference type="RefSeq" id="WP_201101916.1">
    <property type="nucleotide sequence ID" value="NZ_CP067977.1"/>
</dbReference>
<evidence type="ECO:0000256" key="4">
    <source>
        <dbReference type="PROSITE-ProRule" id="PRU00169"/>
    </source>
</evidence>
<evidence type="ECO:0000259" key="6">
    <source>
        <dbReference type="PROSITE" id="PS50110"/>
    </source>
</evidence>
<dbReference type="SMART" id="SM00448">
    <property type="entry name" value="REC"/>
    <property type="match status" value="1"/>
</dbReference>
<keyword evidence="3" id="KW-0238">DNA-binding</keyword>
<evidence type="ECO:0000313" key="8">
    <source>
        <dbReference type="Proteomes" id="UP000595448"/>
    </source>
</evidence>
<protein>
    <submittedName>
        <fullName evidence="7">Response regulator</fullName>
    </submittedName>
</protein>
<feature type="modified residue" description="4-aspartylphosphate" evidence="4">
    <location>
        <position position="147"/>
    </location>
</feature>
<feature type="domain" description="Response regulatory" evidence="6">
    <location>
        <begin position="97"/>
        <end position="209"/>
    </location>
</feature>
<keyword evidence="1 4" id="KW-0597">Phosphoprotein</keyword>
<dbReference type="InterPro" id="IPR039420">
    <property type="entry name" value="WalR-like"/>
</dbReference>
<evidence type="ECO:0000256" key="3">
    <source>
        <dbReference type="ARBA" id="ARBA00023125"/>
    </source>
</evidence>
<keyword evidence="8" id="KW-1185">Reference proteome</keyword>
<feature type="region of interest" description="Disordered" evidence="5">
    <location>
        <begin position="1"/>
        <end position="20"/>
    </location>
</feature>
<evidence type="ECO:0000313" key="7">
    <source>
        <dbReference type="EMBL" id="QQQ17542.1"/>
    </source>
</evidence>
<proteinExistence type="predicted"/>
<dbReference type="InterPro" id="IPR011006">
    <property type="entry name" value="CheY-like_superfamily"/>
</dbReference>
<evidence type="ECO:0000256" key="5">
    <source>
        <dbReference type="SAM" id="MobiDB-lite"/>
    </source>
</evidence>
<keyword evidence="2" id="KW-0902">Two-component regulatory system</keyword>
<reference evidence="7 8" key="1">
    <citation type="submission" date="2021-01" db="EMBL/GenBank/DDBJ databases">
        <title>Brevundimonas vitis sp. nov., an bacterium isolated from grape (Vitis vinifera).</title>
        <authorList>
            <person name="Jiang L."/>
            <person name="Lee J."/>
        </authorList>
    </citation>
    <scope>NUCLEOTIDE SEQUENCE [LARGE SCALE GENOMIC DNA]</scope>
    <source>
        <strain evidence="7 8">GRTSA-9</strain>
    </source>
</reference>
<dbReference type="SUPFAM" id="SSF52172">
    <property type="entry name" value="CheY-like"/>
    <property type="match status" value="1"/>
</dbReference>
<evidence type="ECO:0000256" key="2">
    <source>
        <dbReference type="ARBA" id="ARBA00023012"/>
    </source>
</evidence>
<organism evidence="7 8">
    <name type="scientific">Brevundimonas vitisensis</name>
    <dbReference type="NCBI Taxonomy" id="2800818"/>
    <lineage>
        <taxon>Bacteria</taxon>
        <taxon>Pseudomonadati</taxon>
        <taxon>Pseudomonadota</taxon>
        <taxon>Alphaproteobacteria</taxon>
        <taxon>Caulobacterales</taxon>
        <taxon>Caulobacteraceae</taxon>
        <taxon>Brevundimonas</taxon>
    </lineage>
</organism>
<dbReference type="PANTHER" id="PTHR48111:SF40">
    <property type="entry name" value="PHOSPHATE REGULON TRANSCRIPTIONAL REGULATORY PROTEIN PHOB"/>
    <property type="match status" value="1"/>
</dbReference>
<dbReference type="EMBL" id="CP067977">
    <property type="protein sequence ID" value="QQQ17542.1"/>
    <property type="molecule type" value="Genomic_DNA"/>
</dbReference>
<sequence>MFDADRMPPAGPTDPAMDPQSSVARLCAIYDPLLTDPEFALSPRAEQELKGLAAIFDLDSARRACEVWTDLRPVLTRHSPARREQPTAEHDGSLSLTLMVVEDDPEMAADLTDVLTEAGHRIIGPFHSAEAAEVSAALHPVDLALLDVNLSGRQSGVALARTLKDRWGVASLFLSGDVTATARAADQAEAILIKPFSGREVLDAVARVWRGIEVRR</sequence>
<name>A0ABX7BJ36_9CAUL</name>
<gene>
    <name evidence="7" type="ORF">JIP62_09270</name>
</gene>
<dbReference type="PROSITE" id="PS50110">
    <property type="entry name" value="RESPONSE_REGULATORY"/>
    <property type="match status" value="1"/>
</dbReference>
<dbReference type="PANTHER" id="PTHR48111">
    <property type="entry name" value="REGULATOR OF RPOS"/>
    <property type="match status" value="1"/>
</dbReference>
<evidence type="ECO:0000256" key="1">
    <source>
        <dbReference type="ARBA" id="ARBA00022553"/>
    </source>
</evidence>
<dbReference type="InterPro" id="IPR001789">
    <property type="entry name" value="Sig_transdc_resp-reg_receiver"/>
</dbReference>
<dbReference type="Proteomes" id="UP000595448">
    <property type="component" value="Chromosome"/>
</dbReference>